<accession>A0ABD5UCX7</accession>
<feature type="transmembrane region" description="Helical" evidence="1">
    <location>
        <begin position="37"/>
        <end position="56"/>
    </location>
</feature>
<keyword evidence="1" id="KW-0472">Membrane</keyword>
<reference evidence="2 3" key="1">
    <citation type="journal article" date="2019" name="Int. J. Syst. Evol. Microbiol.">
        <title>The Global Catalogue of Microorganisms (GCM) 10K type strain sequencing project: providing services to taxonomists for standard genome sequencing and annotation.</title>
        <authorList>
            <consortium name="The Broad Institute Genomics Platform"/>
            <consortium name="The Broad Institute Genome Sequencing Center for Infectious Disease"/>
            <person name="Wu L."/>
            <person name="Ma J."/>
        </authorList>
    </citation>
    <scope>NUCLEOTIDE SEQUENCE [LARGE SCALE GENOMIC DNA]</scope>
    <source>
        <strain evidence="2 3">PSRA2</strain>
    </source>
</reference>
<sequence length="189" mass="20650">MWLSLTVGALALPYATLWVSRSARVRALSEHLDWTGWPTRLVALAVVLGTLLFGLAGGPFASFPVRPVWAVTTLLLFGSVHVDLFVAAGEMRRYPDERALHFDLAAPGTWPATARRIYATWSYLMATRHRWLAPAFLGCAALWWVAPVLGVPSSVAAALASDCLVLGTSCTHGSFVDHREPRARLAHFD</sequence>
<evidence type="ECO:0000256" key="1">
    <source>
        <dbReference type="SAM" id="Phobius"/>
    </source>
</evidence>
<organism evidence="2 3">
    <name type="scientific">Halomarina ordinaria</name>
    <dbReference type="NCBI Taxonomy" id="3033939"/>
    <lineage>
        <taxon>Archaea</taxon>
        <taxon>Methanobacteriati</taxon>
        <taxon>Methanobacteriota</taxon>
        <taxon>Stenosarchaea group</taxon>
        <taxon>Halobacteria</taxon>
        <taxon>Halobacteriales</taxon>
        <taxon>Natronomonadaceae</taxon>
        <taxon>Halomarina</taxon>
    </lineage>
</organism>
<keyword evidence="1" id="KW-0812">Transmembrane</keyword>
<keyword evidence="1" id="KW-1133">Transmembrane helix</keyword>
<dbReference type="Proteomes" id="UP001596406">
    <property type="component" value="Unassembled WGS sequence"/>
</dbReference>
<comment type="caution">
    <text evidence="2">The sequence shown here is derived from an EMBL/GenBank/DDBJ whole genome shotgun (WGS) entry which is preliminary data.</text>
</comment>
<dbReference type="AlphaFoldDB" id="A0ABD5UCX7"/>
<feature type="transmembrane region" description="Helical" evidence="1">
    <location>
        <begin position="68"/>
        <end position="88"/>
    </location>
</feature>
<dbReference type="EMBL" id="JBHSXM010000001">
    <property type="protein sequence ID" value="MFC6836372.1"/>
    <property type="molecule type" value="Genomic_DNA"/>
</dbReference>
<name>A0ABD5UCX7_9EURY</name>
<evidence type="ECO:0000313" key="3">
    <source>
        <dbReference type="Proteomes" id="UP001596406"/>
    </source>
</evidence>
<gene>
    <name evidence="2" type="ORF">ACFQHK_07610</name>
</gene>
<proteinExistence type="predicted"/>
<dbReference type="RefSeq" id="WP_304448058.1">
    <property type="nucleotide sequence ID" value="NZ_JARRAH010000001.1"/>
</dbReference>
<protein>
    <submittedName>
        <fullName evidence="2">Uncharacterized protein</fullName>
    </submittedName>
</protein>
<feature type="transmembrane region" description="Helical" evidence="1">
    <location>
        <begin position="131"/>
        <end position="151"/>
    </location>
</feature>
<evidence type="ECO:0000313" key="2">
    <source>
        <dbReference type="EMBL" id="MFC6836372.1"/>
    </source>
</evidence>
<keyword evidence="3" id="KW-1185">Reference proteome</keyword>